<feature type="transmembrane region" description="Helical" evidence="5">
    <location>
        <begin position="140"/>
        <end position="164"/>
    </location>
</feature>
<feature type="transmembrane region" description="Helical" evidence="5">
    <location>
        <begin position="176"/>
        <end position="195"/>
    </location>
</feature>
<feature type="transmembrane region" description="Helical" evidence="5">
    <location>
        <begin position="6"/>
        <end position="22"/>
    </location>
</feature>
<proteinExistence type="predicted"/>
<dbReference type="InterPro" id="IPR011701">
    <property type="entry name" value="MFS"/>
</dbReference>
<dbReference type="GO" id="GO:0012505">
    <property type="term" value="C:endomembrane system"/>
    <property type="evidence" value="ECO:0007669"/>
    <property type="project" value="UniProtKB-SubCell"/>
</dbReference>
<dbReference type="InterPro" id="IPR051337">
    <property type="entry name" value="OPA_Antiporter"/>
</dbReference>
<evidence type="ECO:0000256" key="4">
    <source>
        <dbReference type="ARBA" id="ARBA00023136"/>
    </source>
</evidence>
<evidence type="ECO:0000256" key="1">
    <source>
        <dbReference type="ARBA" id="ARBA00004127"/>
    </source>
</evidence>
<feature type="transmembrane region" description="Helical" evidence="5">
    <location>
        <begin position="361"/>
        <end position="382"/>
    </location>
</feature>
<keyword evidence="4 5" id="KW-0472">Membrane</keyword>
<comment type="subcellular location">
    <subcellularLocation>
        <location evidence="1">Endomembrane system</location>
        <topology evidence="1">Multi-pass membrane protein</topology>
    </subcellularLocation>
</comment>
<feature type="transmembrane region" description="Helical" evidence="5">
    <location>
        <begin position="269"/>
        <end position="287"/>
    </location>
</feature>
<evidence type="ECO:0000256" key="2">
    <source>
        <dbReference type="ARBA" id="ARBA00022692"/>
    </source>
</evidence>
<dbReference type="Gene3D" id="1.20.1250.20">
    <property type="entry name" value="MFS general substrate transporter like domains"/>
    <property type="match status" value="2"/>
</dbReference>
<keyword evidence="2 5" id="KW-0812">Transmembrane</keyword>
<dbReference type="KEGG" id="scu:SCE1572_41250"/>
<dbReference type="Pfam" id="PF07690">
    <property type="entry name" value="MFS_1"/>
    <property type="match status" value="1"/>
</dbReference>
<feature type="transmembrane region" description="Helical" evidence="5">
    <location>
        <begin position="207"/>
        <end position="229"/>
    </location>
</feature>
<dbReference type="PANTHER" id="PTHR43826">
    <property type="entry name" value="GLUCOSE-6-PHOSPHATE EXCHANGER SLC37A4"/>
    <property type="match status" value="1"/>
</dbReference>
<dbReference type="Proteomes" id="UP000014803">
    <property type="component" value="Chromosome"/>
</dbReference>
<dbReference type="PATRIC" id="fig|1254432.3.peg.9327"/>
<reference evidence="6 7" key="1">
    <citation type="journal article" date="2013" name="Sci. Rep.">
        <title>Extraordinary expansion of a Sorangium cellulosum genome from an alkaline milieu.</title>
        <authorList>
            <person name="Han K."/>
            <person name="Li Z.F."/>
            <person name="Peng R."/>
            <person name="Zhu L.P."/>
            <person name="Zhou T."/>
            <person name="Wang L.G."/>
            <person name="Li S.G."/>
            <person name="Zhang X.B."/>
            <person name="Hu W."/>
            <person name="Wu Z.H."/>
            <person name="Qin N."/>
            <person name="Li Y.Z."/>
        </authorList>
    </citation>
    <scope>NUCLEOTIDE SEQUENCE [LARGE SCALE GENOMIC DNA]</scope>
    <source>
        <strain evidence="6 7">So0157-2</strain>
    </source>
</reference>
<dbReference type="AlphaFoldDB" id="S4XI37"/>
<dbReference type="PIRSF" id="PIRSF002808">
    <property type="entry name" value="Hexose_phosphate_transp"/>
    <property type="match status" value="1"/>
</dbReference>
<gene>
    <name evidence="6" type="ORF">SCE1572_41250</name>
</gene>
<feature type="transmembrane region" description="Helical" evidence="5">
    <location>
        <begin position="79"/>
        <end position="96"/>
    </location>
</feature>
<dbReference type="SUPFAM" id="SSF103473">
    <property type="entry name" value="MFS general substrate transporter"/>
    <property type="match status" value="1"/>
</dbReference>
<accession>S4XI37</accession>
<dbReference type="EMBL" id="CP003969">
    <property type="protein sequence ID" value="AGP32807.1"/>
    <property type="molecule type" value="Genomic_DNA"/>
</dbReference>
<evidence type="ECO:0000313" key="6">
    <source>
        <dbReference type="EMBL" id="AGP32807.1"/>
    </source>
</evidence>
<evidence type="ECO:0000256" key="3">
    <source>
        <dbReference type="ARBA" id="ARBA00022989"/>
    </source>
</evidence>
<organism evidence="6 7">
    <name type="scientific">Sorangium cellulosum So0157-2</name>
    <dbReference type="NCBI Taxonomy" id="1254432"/>
    <lineage>
        <taxon>Bacteria</taxon>
        <taxon>Pseudomonadati</taxon>
        <taxon>Myxococcota</taxon>
        <taxon>Polyangia</taxon>
        <taxon>Polyangiales</taxon>
        <taxon>Polyangiaceae</taxon>
        <taxon>Sorangium</taxon>
    </lineage>
</organism>
<feature type="transmembrane region" description="Helical" evidence="5">
    <location>
        <begin position="108"/>
        <end position="128"/>
    </location>
</feature>
<evidence type="ECO:0000313" key="7">
    <source>
        <dbReference type="Proteomes" id="UP000014803"/>
    </source>
</evidence>
<dbReference type="GO" id="GO:0035435">
    <property type="term" value="P:phosphate ion transmembrane transport"/>
    <property type="evidence" value="ECO:0007669"/>
    <property type="project" value="TreeGrafter"/>
</dbReference>
<feature type="transmembrane region" description="Helical" evidence="5">
    <location>
        <begin position="394"/>
        <end position="420"/>
    </location>
</feature>
<dbReference type="OrthoDB" id="9766638at2"/>
<dbReference type="InterPro" id="IPR036259">
    <property type="entry name" value="MFS_trans_sf"/>
</dbReference>
<keyword evidence="3 5" id="KW-1133">Transmembrane helix</keyword>
<dbReference type="eggNOG" id="COG2271">
    <property type="taxonomic scope" value="Bacteria"/>
</dbReference>
<dbReference type="HOGENOM" id="CLU_559995_0_0_7"/>
<protein>
    <submittedName>
        <fullName evidence="6">Major facilitator transporter</fullName>
    </submittedName>
</protein>
<dbReference type="GO" id="GO:0016020">
    <property type="term" value="C:membrane"/>
    <property type="evidence" value="ECO:0007669"/>
    <property type="project" value="InterPro"/>
</dbReference>
<name>S4XI37_SORCE</name>
<dbReference type="PANTHER" id="PTHR43826:SF3">
    <property type="entry name" value="GLUCOSE-6-PHOSPHATE EXCHANGER SLC37A4"/>
    <property type="match status" value="1"/>
</dbReference>
<feature type="transmembrane region" description="Helical" evidence="5">
    <location>
        <begin position="307"/>
        <end position="326"/>
    </location>
</feature>
<dbReference type="InterPro" id="IPR000849">
    <property type="entry name" value="Sugar_P_transporter"/>
</dbReference>
<dbReference type="STRING" id="1254432.SCE1572_41250"/>
<feature type="transmembrane region" description="Helical" evidence="5">
    <location>
        <begin position="338"/>
        <end position="355"/>
    </location>
</feature>
<evidence type="ECO:0000256" key="5">
    <source>
        <dbReference type="SAM" id="Phobius"/>
    </source>
</evidence>
<sequence length="465" mass="50389">MPAWLNQLLPILLLLAAIAVVMRRLPKIDLGHSEEFKRRRLFNWFPLGLTYAFLYMGRYNFSANASALDAMQLVSKQEFGNIDGWGSTVYGVAFLLNGPLTDRWGGRATILLAAGGSALMNLLMGGAVRLAQDGQLGHDAAITAMTALFAGNMYFQSFGAVSIVKVNAPWFHVRERGMLGGVFGILISLGLYFAYDWSRFIAKHLPMAWVFYVPALLLLGFLVLDFFVIRDTPGQAGFQDFDTADASSGDTGERLGAIEVARRMFSQRVIWIIVAIEFCSGFLRNAVMKWYLIFADKTGLQGFVSTHWGVLLCIAGILGGVFAGFISDHVFESRRGPVASVLYAGLVIGAVIVLFTLSLPIAGWTVVFMSLCVIGVHGMLSGTASMDFGGKKNAGVATGIIDGFVYLGTAAQSFLYASILPSGDAAKDPGNWMPWPIAMLPVALIGFALATRVWNARPQRQAAAH</sequence>
<feature type="transmembrane region" description="Helical" evidence="5">
    <location>
        <begin position="432"/>
        <end position="450"/>
    </location>
</feature>
<dbReference type="GO" id="GO:0061513">
    <property type="term" value="F:glucose 6-phosphate:phosphate antiporter activity"/>
    <property type="evidence" value="ECO:0007669"/>
    <property type="project" value="TreeGrafter"/>
</dbReference>
<dbReference type="RefSeq" id="WP_020740117.1">
    <property type="nucleotide sequence ID" value="NC_021658.1"/>
</dbReference>
<feature type="transmembrane region" description="Helical" evidence="5">
    <location>
        <begin position="42"/>
        <end position="59"/>
    </location>
</feature>